<organism evidence="2 3">
    <name type="scientific">Papilio xuthus</name>
    <name type="common">Asian swallowtail butterfly</name>
    <dbReference type="NCBI Taxonomy" id="66420"/>
    <lineage>
        <taxon>Eukaryota</taxon>
        <taxon>Metazoa</taxon>
        <taxon>Ecdysozoa</taxon>
        <taxon>Arthropoda</taxon>
        <taxon>Hexapoda</taxon>
        <taxon>Insecta</taxon>
        <taxon>Pterygota</taxon>
        <taxon>Neoptera</taxon>
        <taxon>Endopterygota</taxon>
        <taxon>Lepidoptera</taxon>
        <taxon>Glossata</taxon>
        <taxon>Ditrysia</taxon>
        <taxon>Papilionoidea</taxon>
        <taxon>Papilionidae</taxon>
        <taxon>Papilioninae</taxon>
        <taxon>Papilio</taxon>
    </lineage>
</organism>
<feature type="compositionally biased region" description="Basic and acidic residues" evidence="1">
    <location>
        <begin position="7"/>
        <end position="24"/>
    </location>
</feature>
<evidence type="ECO:0000313" key="3">
    <source>
        <dbReference type="Proteomes" id="UP000053268"/>
    </source>
</evidence>
<dbReference type="AlphaFoldDB" id="A0A0N1IQC5"/>
<reference evidence="2 3" key="1">
    <citation type="journal article" date="2015" name="Nat. Commun.">
        <title>Outbred genome sequencing and CRISPR/Cas9 gene editing in butterflies.</title>
        <authorList>
            <person name="Li X."/>
            <person name="Fan D."/>
            <person name="Zhang W."/>
            <person name="Liu G."/>
            <person name="Zhang L."/>
            <person name="Zhao L."/>
            <person name="Fang X."/>
            <person name="Chen L."/>
            <person name="Dong Y."/>
            <person name="Chen Y."/>
            <person name="Ding Y."/>
            <person name="Zhao R."/>
            <person name="Feng M."/>
            <person name="Zhu Y."/>
            <person name="Feng Y."/>
            <person name="Jiang X."/>
            <person name="Zhu D."/>
            <person name="Xiang H."/>
            <person name="Feng X."/>
            <person name="Li S."/>
            <person name="Wang J."/>
            <person name="Zhang G."/>
            <person name="Kronforst M.R."/>
            <person name="Wang W."/>
        </authorList>
    </citation>
    <scope>NUCLEOTIDE SEQUENCE [LARGE SCALE GENOMIC DNA]</scope>
    <source>
        <strain evidence="2">Ya'a_city_454_Px</strain>
        <tissue evidence="2">Whole body</tissue>
    </source>
</reference>
<name>A0A0N1IQC5_PAPXU</name>
<gene>
    <name evidence="2" type="ORF">RR46_00165</name>
</gene>
<feature type="region of interest" description="Disordered" evidence="1">
    <location>
        <begin position="1"/>
        <end position="33"/>
    </location>
</feature>
<feature type="region of interest" description="Disordered" evidence="1">
    <location>
        <begin position="48"/>
        <end position="93"/>
    </location>
</feature>
<evidence type="ECO:0000313" key="2">
    <source>
        <dbReference type="EMBL" id="KPJ20656.1"/>
    </source>
</evidence>
<dbReference type="Proteomes" id="UP000053268">
    <property type="component" value="Unassembled WGS sequence"/>
</dbReference>
<comment type="caution">
    <text evidence="2">The sequence shown here is derived from an EMBL/GenBank/DDBJ whole genome shotgun (WGS) entry which is preliminary data.</text>
</comment>
<proteinExistence type="predicted"/>
<dbReference type="EMBL" id="LADI01007275">
    <property type="protein sequence ID" value="KPJ20656.1"/>
    <property type="molecule type" value="Genomic_DNA"/>
</dbReference>
<keyword evidence="3" id="KW-1185">Reference proteome</keyword>
<evidence type="ECO:0000256" key="1">
    <source>
        <dbReference type="SAM" id="MobiDB-lite"/>
    </source>
</evidence>
<protein>
    <submittedName>
        <fullName evidence="2">Uncharacterized protein</fullName>
    </submittedName>
</protein>
<sequence length="93" mass="9637">MLCTDKLTGDRQSVECGGKGERAGGRRRRGELTTSDGKFRSTLCFELPAGAPQPRSPPPARLTAAQGGRAGAGPRGARGQSPVAVTDVQFQGL</sequence>
<accession>A0A0N1IQC5</accession>